<dbReference type="PROSITE" id="PS52016">
    <property type="entry name" value="TONB_DEPENDENT_REC_3"/>
    <property type="match status" value="1"/>
</dbReference>
<keyword evidence="5" id="KW-0410">Iron transport</keyword>
<dbReference type="PANTHER" id="PTHR32552">
    <property type="entry name" value="FERRICHROME IRON RECEPTOR-RELATED"/>
    <property type="match status" value="1"/>
</dbReference>
<evidence type="ECO:0000313" key="19">
    <source>
        <dbReference type="EMBL" id="RFS26958.1"/>
    </source>
</evidence>
<dbReference type="InterPro" id="IPR008969">
    <property type="entry name" value="CarboxyPept-like_regulatory"/>
</dbReference>
<dbReference type="InterPro" id="IPR039426">
    <property type="entry name" value="TonB-dep_rcpt-like"/>
</dbReference>
<keyword evidence="7 16" id="KW-0732">Signal</keyword>
<dbReference type="InterPro" id="IPR010105">
    <property type="entry name" value="TonB_sidphr_rcpt"/>
</dbReference>
<evidence type="ECO:0000256" key="13">
    <source>
        <dbReference type="ARBA" id="ARBA00023237"/>
    </source>
</evidence>
<dbReference type="InterPro" id="IPR037066">
    <property type="entry name" value="Plug_dom_sf"/>
</dbReference>
<dbReference type="AlphaFoldDB" id="A0A3E1YHX7"/>
<dbReference type="CDD" id="cd01347">
    <property type="entry name" value="ligand_gated_channel"/>
    <property type="match status" value="1"/>
</dbReference>
<keyword evidence="3 14" id="KW-0813">Transport</keyword>
<keyword evidence="11 14" id="KW-0472">Membrane</keyword>
<evidence type="ECO:0000256" key="15">
    <source>
        <dbReference type="RuleBase" id="RU003357"/>
    </source>
</evidence>
<evidence type="ECO:0000256" key="8">
    <source>
        <dbReference type="ARBA" id="ARBA00023004"/>
    </source>
</evidence>
<evidence type="ECO:0000256" key="3">
    <source>
        <dbReference type="ARBA" id="ARBA00022448"/>
    </source>
</evidence>
<evidence type="ECO:0000256" key="2">
    <source>
        <dbReference type="ARBA" id="ARBA00009810"/>
    </source>
</evidence>
<keyword evidence="4 14" id="KW-1134">Transmembrane beta strand</keyword>
<dbReference type="OrthoDB" id="9775095at2"/>
<dbReference type="Proteomes" id="UP000260644">
    <property type="component" value="Unassembled WGS sequence"/>
</dbReference>
<dbReference type="Gene3D" id="2.170.130.10">
    <property type="entry name" value="TonB-dependent receptor, plug domain"/>
    <property type="match status" value="1"/>
</dbReference>
<keyword evidence="9" id="KW-0406">Ion transport</keyword>
<sequence>MNQIYRRYILIPILLLAVLTSASAADILSAVKGKVITSDGAPAAYVTVRIKNTNHGALTDAKGEFVIKRVKPGQYTLEASYLGYETIHQEVVVETDKITQVQLQLNATGQQMKEFTVVGEHKRYNAGTVSNSLRLQSPIVEVPQNIQEVTKDVLADQQVFDMQEGVTRNVSGAQRIGHWDMYTRINVRGSQITAFRNGMNIVSSQWSPLAEDMSMVDRIEFVKGPAGFMLSNGEPGGLYNVVTKKPTGTQQGEVGLTLGSYDTYRATLDLDGKLSKDGKLLYRFNIMGQLKNGHRDYEYTNRYSIAPVLKYLIDDKSSVTVEYDLQYMQLPVIGGNYSFSKKGYGDLPKNFTSIEPNMTPTNIYDHSLMVMFDHQFNQDWKLTAQAGYFRYNQIGQSMWPKGFTTPGNDSLVQRNLSIWDALGVNRSGQVFVNGKFFTGSLTHKVLAGLDMKYSDYFADWNQAATLGDSTFNIYKPVYGGITMPIWDRSRNIRERGVQYTLGYNALYLQDEIGLLDDKLRVTLAGRYTTNKYVNPYEGSYTDSKFTPRLGLSYSIDKHTAVYFIYDVFFMANPGLDYLKRNFKPLTGDNLEVGLKRDWWNGRVSSTISVYQMVKNNVQTADQDHPDPVTNNPIYMRTNGQQKIKGVEVDVQGEIVKNLNLVVNYAYTDAIVSKDEQKEFVGNAVAGTARHIQNSWLSYTLGNSPLKGLRASVGYQYMAGRVAGMVYDKSENPLPDYFRLDAGLGYQINKINVNVLVNNLLDAYLYTGAPSGGYYYWQTEPGRNVRLNVGYRF</sequence>
<keyword evidence="13 14" id="KW-0998">Cell outer membrane</keyword>
<dbReference type="Gene3D" id="2.40.170.20">
    <property type="entry name" value="TonB-dependent receptor, beta-barrel domain"/>
    <property type="match status" value="1"/>
</dbReference>
<dbReference type="Pfam" id="PF00593">
    <property type="entry name" value="TonB_dep_Rec_b-barrel"/>
    <property type="match status" value="1"/>
</dbReference>
<organism evidence="19 20">
    <name type="scientific">Chitinophaga silvatica</name>
    <dbReference type="NCBI Taxonomy" id="2282649"/>
    <lineage>
        <taxon>Bacteria</taxon>
        <taxon>Pseudomonadati</taxon>
        <taxon>Bacteroidota</taxon>
        <taxon>Chitinophagia</taxon>
        <taxon>Chitinophagales</taxon>
        <taxon>Chitinophagaceae</taxon>
        <taxon>Chitinophaga</taxon>
    </lineage>
</organism>
<evidence type="ECO:0000256" key="4">
    <source>
        <dbReference type="ARBA" id="ARBA00022452"/>
    </source>
</evidence>
<keyword evidence="10 15" id="KW-0798">TonB box</keyword>
<dbReference type="SUPFAM" id="SSF49464">
    <property type="entry name" value="Carboxypeptidase regulatory domain-like"/>
    <property type="match status" value="1"/>
</dbReference>
<dbReference type="RefSeq" id="WP_116974151.1">
    <property type="nucleotide sequence ID" value="NZ_QPMM01000001.1"/>
</dbReference>
<dbReference type="InterPro" id="IPR036942">
    <property type="entry name" value="Beta-barrel_TonB_sf"/>
</dbReference>
<dbReference type="EMBL" id="QPMM01000001">
    <property type="protein sequence ID" value="RFS26958.1"/>
    <property type="molecule type" value="Genomic_DNA"/>
</dbReference>
<evidence type="ECO:0000256" key="12">
    <source>
        <dbReference type="ARBA" id="ARBA00023170"/>
    </source>
</evidence>
<keyword evidence="12 19" id="KW-0675">Receptor</keyword>
<comment type="similarity">
    <text evidence="2 14 15">Belongs to the TonB-dependent receptor family.</text>
</comment>
<keyword evidence="6 14" id="KW-0812">Transmembrane</keyword>
<dbReference type="GO" id="GO:0015344">
    <property type="term" value="F:siderophore uptake transmembrane transporter activity"/>
    <property type="evidence" value="ECO:0007669"/>
    <property type="project" value="TreeGrafter"/>
</dbReference>
<dbReference type="GO" id="GO:0038023">
    <property type="term" value="F:signaling receptor activity"/>
    <property type="evidence" value="ECO:0007669"/>
    <property type="project" value="InterPro"/>
</dbReference>
<evidence type="ECO:0000256" key="1">
    <source>
        <dbReference type="ARBA" id="ARBA00004571"/>
    </source>
</evidence>
<evidence type="ECO:0000256" key="5">
    <source>
        <dbReference type="ARBA" id="ARBA00022496"/>
    </source>
</evidence>
<feature type="chain" id="PRO_5017742649" evidence="16">
    <location>
        <begin position="25"/>
        <end position="792"/>
    </location>
</feature>
<accession>A0A3E1YHX7</accession>
<dbReference type="GO" id="GO:0015891">
    <property type="term" value="P:siderophore transport"/>
    <property type="evidence" value="ECO:0007669"/>
    <property type="project" value="InterPro"/>
</dbReference>
<keyword evidence="20" id="KW-1185">Reference proteome</keyword>
<feature type="signal peptide" evidence="16">
    <location>
        <begin position="1"/>
        <end position="24"/>
    </location>
</feature>
<evidence type="ECO:0000256" key="9">
    <source>
        <dbReference type="ARBA" id="ARBA00023065"/>
    </source>
</evidence>
<feature type="domain" description="TonB-dependent receptor-like beta-barrel" evidence="17">
    <location>
        <begin position="344"/>
        <end position="759"/>
    </location>
</feature>
<dbReference type="Pfam" id="PF07715">
    <property type="entry name" value="Plug"/>
    <property type="match status" value="1"/>
</dbReference>
<comment type="caution">
    <text evidence="19">The sequence shown here is derived from an EMBL/GenBank/DDBJ whole genome shotgun (WGS) entry which is preliminary data.</text>
</comment>
<dbReference type="InterPro" id="IPR012910">
    <property type="entry name" value="Plug_dom"/>
</dbReference>
<feature type="domain" description="TonB-dependent receptor plug" evidence="18">
    <location>
        <begin position="140"/>
        <end position="237"/>
    </location>
</feature>
<evidence type="ECO:0000256" key="14">
    <source>
        <dbReference type="PROSITE-ProRule" id="PRU01360"/>
    </source>
</evidence>
<protein>
    <submittedName>
        <fullName evidence="19">TonB-dependent receptor</fullName>
    </submittedName>
</protein>
<dbReference type="PROSITE" id="PS01156">
    <property type="entry name" value="TONB_DEPENDENT_REC_2"/>
    <property type="match status" value="1"/>
</dbReference>
<dbReference type="NCBIfam" id="TIGR01783">
    <property type="entry name" value="TonB-siderophor"/>
    <property type="match status" value="1"/>
</dbReference>
<evidence type="ECO:0000256" key="6">
    <source>
        <dbReference type="ARBA" id="ARBA00022692"/>
    </source>
</evidence>
<name>A0A3E1YHX7_9BACT</name>
<dbReference type="InterPro" id="IPR010917">
    <property type="entry name" value="TonB_rcpt_CS"/>
</dbReference>
<dbReference type="GO" id="GO:0009279">
    <property type="term" value="C:cell outer membrane"/>
    <property type="evidence" value="ECO:0007669"/>
    <property type="project" value="UniProtKB-SubCell"/>
</dbReference>
<evidence type="ECO:0000259" key="18">
    <source>
        <dbReference type="Pfam" id="PF07715"/>
    </source>
</evidence>
<gene>
    <name evidence="19" type="ORF">DVR12_04025</name>
</gene>
<keyword evidence="8" id="KW-0408">Iron</keyword>
<dbReference type="Gene3D" id="2.60.40.1120">
    <property type="entry name" value="Carboxypeptidase-like, regulatory domain"/>
    <property type="match status" value="1"/>
</dbReference>
<dbReference type="InterPro" id="IPR000531">
    <property type="entry name" value="Beta-barrel_TonB"/>
</dbReference>
<dbReference type="Pfam" id="PF13715">
    <property type="entry name" value="CarbopepD_reg_2"/>
    <property type="match status" value="1"/>
</dbReference>
<evidence type="ECO:0000256" key="7">
    <source>
        <dbReference type="ARBA" id="ARBA00022729"/>
    </source>
</evidence>
<evidence type="ECO:0000256" key="16">
    <source>
        <dbReference type="SAM" id="SignalP"/>
    </source>
</evidence>
<proteinExistence type="inferred from homology"/>
<evidence type="ECO:0000256" key="10">
    <source>
        <dbReference type="ARBA" id="ARBA00023077"/>
    </source>
</evidence>
<dbReference type="SUPFAM" id="SSF56935">
    <property type="entry name" value="Porins"/>
    <property type="match status" value="1"/>
</dbReference>
<evidence type="ECO:0000313" key="20">
    <source>
        <dbReference type="Proteomes" id="UP000260644"/>
    </source>
</evidence>
<evidence type="ECO:0000256" key="11">
    <source>
        <dbReference type="ARBA" id="ARBA00023136"/>
    </source>
</evidence>
<evidence type="ECO:0000259" key="17">
    <source>
        <dbReference type="Pfam" id="PF00593"/>
    </source>
</evidence>
<dbReference type="PANTHER" id="PTHR32552:SF68">
    <property type="entry name" value="FERRICHROME OUTER MEMBRANE TRANSPORTER_PHAGE RECEPTOR"/>
    <property type="match status" value="1"/>
</dbReference>
<comment type="subcellular location">
    <subcellularLocation>
        <location evidence="1 14">Cell outer membrane</location>
        <topology evidence="1 14">Multi-pass membrane protein</topology>
    </subcellularLocation>
</comment>
<reference evidence="19 20" key="1">
    <citation type="submission" date="2018-07" db="EMBL/GenBank/DDBJ databases">
        <title>Chitinophaga K2CV101002-2 sp. nov., isolated from a monsoon evergreen broad-leaved forest soil.</title>
        <authorList>
            <person name="Lv Y."/>
        </authorList>
    </citation>
    <scope>NUCLEOTIDE SEQUENCE [LARGE SCALE GENOMIC DNA]</scope>
    <source>
        <strain evidence="19 20">GDMCC 1.1288</strain>
    </source>
</reference>